<dbReference type="EMBL" id="JACAZI010000010">
    <property type="protein sequence ID" value="KAF7350459.1"/>
    <property type="molecule type" value="Genomic_DNA"/>
</dbReference>
<dbReference type="GO" id="GO:0046872">
    <property type="term" value="F:metal ion binding"/>
    <property type="evidence" value="ECO:0007669"/>
    <property type="project" value="UniProtKB-UniRule"/>
</dbReference>
<dbReference type="GO" id="GO:0004601">
    <property type="term" value="F:peroxidase activity"/>
    <property type="evidence" value="ECO:0007669"/>
    <property type="project" value="UniProtKB-KW"/>
</dbReference>
<feature type="chain" id="PRO_5034749643" description="Peroxidase" evidence="8">
    <location>
        <begin position="22"/>
        <end position="577"/>
    </location>
</feature>
<feature type="domain" description="Plant heme peroxidase family profile" evidence="9">
    <location>
        <begin position="123"/>
        <end position="283"/>
    </location>
</feature>
<evidence type="ECO:0000313" key="10">
    <source>
        <dbReference type="EMBL" id="KAF7350459.1"/>
    </source>
</evidence>
<evidence type="ECO:0000256" key="3">
    <source>
        <dbReference type="ARBA" id="ARBA00022559"/>
    </source>
</evidence>
<proteinExistence type="inferred from homology"/>
<dbReference type="AlphaFoldDB" id="A0A8H6Y124"/>
<keyword evidence="5" id="KW-0479">Metal-binding</keyword>
<sequence>MLNLPLSLLSCCLLWVASARGADYKWPSLPYDALEEFLYEGARPDGSSLADLVRPCKLRGGTNTTVAAEWIRLVYHDIATHNISDGTGGLDGSIFFETNRAENVGAGMNNTLSDFSTYPNKYVSRSDIIAIATVFGVATCSGPVIPFRGGRIDANVAGPTGVPDAGDSLDSLTNNFAKQGFNVSEMIQLVACGHTLGGVRYPDFPTIVAGSGQTTVVDLFDGTQQFDHNIVSQYLDGSTRDPLIVLNQTMASDLRVFSSDNNVTMQSMNSADSFAQTCTTIFDKMLNTVPSGVTLTDEITLVPVKVSAVQLTVGTSQLQFQANVRLVMASNSTTVSMYWCDRYGSSANCAGGLKRYAAPGGSLAVSSPISTAMGVTLRRFQFVVPIAASQSIAKFWFVVDYGNGTTVVADNGGSDYVVDQDEVLWVPSMSRDKSVLTGANGIFVTAAVKSSSTPSRVYIDCFGRATTDFLPMNKTYDLALNTSIPAVAGYTFYTGEATDDFGSTMQFDVVAVGADGTNSVDTYRQSGLIGVALAPASTVNSTTAGNVGGASGAENVRFGGWFGMVGVMSLVWTLSYL</sequence>
<feature type="signal peptide" evidence="8">
    <location>
        <begin position="1"/>
        <end position="21"/>
    </location>
</feature>
<evidence type="ECO:0000256" key="7">
    <source>
        <dbReference type="ARBA" id="ARBA00023004"/>
    </source>
</evidence>
<dbReference type="SUPFAM" id="SSF48113">
    <property type="entry name" value="Heme-dependent peroxidases"/>
    <property type="match status" value="1"/>
</dbReference>
<accession>A0A8H6Y124</accession>
<gene>
    <name evidence="10" type="ORF">MVEN_01351400</name>
</gene>
<dbReference type="PRINTS" id="PR00458">
    <property type="entry name" value="PEROXIDASE"/>
</dbReference>
<evidence type="ECO:0000259" key="9">
    <source>
        <dbReference type="PROSITE" id="PS50873"/>
    </source>
</evidence>
<dbReference type="GO" id="GO:0000302">
    <property type="term" value="P:response to reactive oxygen species"/>
    <property type="evidence" value="ECO:0007669"/>
    <property type="project" value="TreeGrafter"/>
</dbReference>
<evidence type="ECO:0000313" key="11">
    <source>
        <dbReference type="Proteomes" id="UP000620124"/>
    </source>
</evidence>
<dbReference type="GO" id="GO:0020037">
    <property type="term" value="F:heme binding"/>
    <property type="evidence" value="ECO:0007669"/>
    <property type="project" value="UniProtKB-UniRule"/>
</dbReference>
<dbReference type="GO" id="GO:0034599">
    <property type="term" value="P:cellular response to oxidative stress"/>
    <property type="evidence" value="ECO:0007669"/>
    <property type="project" value="InterPro"/>
</dbReference>
<dbReference type="PROSITE" id="PS50873">
    <property type="entry name" value="PEROXIDASE_4"/>
    <property type="match status" value="1"/>
</dbReference>
<name>A0A8H6Y124_9AGAR</name>
<reference evidence="10" key="1">
    <citation type="submission" date="2020-05" db="EMBL/GenBank/DDBJ databases">
        <title>Mycena genomes resolve the evolution of fungal bioluminescence.</title>
        <authorList>
            <person name="Tsai I.J."/>
        </authorList>
    </citation>
    <scope>NUCLEOTIDE SEQUENCE</scope>
    <source>
        <strain evidence="10">CCC161011</strain>
    </source>
</reference>
<comment type="function">
    <text evidence="1">Destroys radicals which are normally produced within the cells and which are toxic to biological systems.</text>
</comment>
<dbReference type="GO" id="GO:0042744">
    <property type="term" value="P:hydrogen peroxide catabolic process"/>
    <property type="evidence" value="ECO:0007669"/>
    <property type="project" value="TreeGrafter"/>
</dbReference>
<evidence type="ECO:0000256" key="8">
    <source>
        <dbReference type="RuleBase" id="RU363051"/>
    </source>
</evidence>
<dbReference type="InterPro" id="IPR002207">
    <property type="entry name" value="Peroxidase_I"/>
</dbReference>
<keyword evidence="11" id="KW-1185">Reference proteome</keyword>
<evidence type="ECO:0000256" key="4">
    <source>
        <dbReference type="ARBA" id="ARBA00022617"/>
    </source>
</evidence>
<keyword evidence="4" id="KW-0349">Heme</keyword>
<keyword evidence="6 8" id="KW-0560">Oxidoreductase</keyword>
<dbReference type="Proteomes" id="UP000620124">
    <property type="component" value="Unassembled WGS sequence"/>
</dbReference>
<dbReference type="InterPro" id="IPR002016">
    <property type="entry name" value="Haem_peroxidase"/>
</dbReference>
<dbReference type="EC" id="1.11.1.-" evidence="8"/>
<protein>
    <recommendedName>
        <fullName evidence="8">Peroxidase</fullName>
        <ecNumber evidence="8">1.11.1.-</ecNumber>
    </recommendedName>
</protein>
<dbReference type="Pfam" id="PF00141">
    <property type="entry name" value="peroxidase"/>
    <property type="match status" value="1"/>
</dbReference>
<keyword evidence="7" id="KW-0408">Iron</keyword>
<evidence type="ECO:0000256" key="5">
    <source>
        <dbReference type="ARBA" id="ARBA00022723"/>
    </source>
</evidence>
<evidence type="ECO:0000256" key="6">
    <source>
        <dbReference type="ARBA" id="ARBA00023002"/>
    </source>
</evidence>
<dbReference type="InterPro" id="IPR044831">
    <property type="entry name" value="Ccp1-like"/>
</dbReference>
<dbReference type="PANTHER" id="PTHR31356:SF53">
    <property type="entry name" value="HEME PEROXIDASE"/>
    <property type="match status" value="1"/>
</dbReference>
<comment type="caution">
    <text evidence="10">The sequence shown here is derived from an EMBL/GenBank/DDBJ whole genome shotgun (WGS) entry which is preliminary data.</text>
</comment>
<evidence type="ECO:0000256" key="2">
    <source>
        <dbReference type="ARBA" id="ARBA00005997"/>
    </source>
</evidence>
<dbReference type="OrthoDB" id="5985073at2759"/>
<dbReference type="InterPro" id="IPR010255">
    <property type="entry name" value="Haem_peroxidase_sf"/>
</dbReference>
<comment type="similarity">
    <text evidence="2">Belongs to the peroxidase family. Cytochrome c peroxidase subfamily.</text>
</comment>
<dbReference type="Gene3D" id="1.10.520.10">
    <property type="match status" value="1"/>
</dbReference>
<evidence type="ECO:0000256" key="1">
    <source>
        <dbReference type="ARBA" id="ARBA00003917"/>
    </source>
</evidence>
<dbReference type="PRINTS" id="PR00459">
    <property type="entry name" value="ASPEROXIDASE"/>
</dbReference>
<organism evidence="10 11">
    <name type="scientific">Mycena venus</name>
    <dbReference type="NCBI Taxonomy" id="2733690"/>
    <lineage>
        <taxon>Eukaryota</taxon>
        <taxon>Fungi</taxon>
        <taxon>Dikarya</taxon>
        <taxon>Basidiomycota</taxon>
        <taxon>Agaricomycotina</taxon>
        <taxon>Agaricomycetes</taxon>
        <taxon>Agaricomycetidae</taxon>
        <taxon>Agaricales</taxon>
        <taxon>Marasmiineae</taxon>
        <taxon>Mycenaceae</taxon>
        <taxon>Mycena</taxon>
    </lineage>
</organism>
<dbReference type="PANTHER" id="PTHR31356">
    <property type="entry name" value="THYLAKOID LUMENAL 29 KDA PROTEIN, CHLOROPLASTIC-RELATED"/>
    <property type="match status" value="1"/>
</dbReference>
<keyword evidence="3 8" id="KW-0575">Peroxidase</keyword>
<dbReference type="Gene3D" id="1.10.420.10">
    <property type="entry name" value="Peroxidase, domain 2"/>
    <property type="match status" value="1"/>
</dbReference>
<keyword evidence="8" id="KW-0732">Signal</keyword>